<dbReference type="InterPro" id="IPR047951">
    <property type="entry name" value="Transpos_ISL3"/>
</dbReference>
<dbReference type="PANTHER" id="PTHR33498">
    <property type="entry name" value="TRANSPOSASE FOR INSERTION SEQUENCE ELEMENT IS1557"/>
    <property type="match status" value="1"/>
</dbReference>
<dbReference type="Proteomes" id="UP000199639">
    <property type="component" value="Unassembled WGS sequence"/>
</dbReference>
<gene>
    <name evidence="2" type="ORF">SAMN05216368_106206</name>
</gene>
<evidence type="ECO:0000313" key="3">
    <source>
        <dbReference type="Proteomes" id="UP000199639"/>
    </source>
</evidence>
<dbReference type="PANTHER" id="PTHR33498:SF1">
    <property type="entry name" value="TRANSPOSASE FOR INSERTION SEQUENCE ELEMENT IS1557"/>
    <property type="match status" value="1"/>
</dbReference>
<dbReference type="EMBL" id="FNIB01000006">
    <property type="protein sequence ID" value="SDN64521.1"/>
    <property type="molecule type" value="Genomic_DNA"/>
</dbReference>
<evidence type="ECO:0000313" key="2">
    <source>
        <dbReference type="EMBL" id="SDN64521.1"/>
    </source>
</evidence>
<dbReference type="AlphaFoldDB" id="A0A5E9FZ47"/>
<dbReference type="Pfam" id="PF01610">
    <property type="entry name" value="DDE_Tnp_ISL3"/>
    <property type="match status" value="1"/>
</dbReference>
<name>A0A5E9FZ47_9MICO</name>
<organism evidence="2 3">
    <name type="scientific">Cryobacterium flavum</name>
    <dbReference type="NCBI Taxonomy" id="1424659"/>
    <lineage>
        <taxon>Bacteria</taxon>
        <taxon>Bacillati</taxon>
        <taxon>Actinomycetota</taxon>
        <taxon>Actinomycetes</taxon>
        <taxon>Micrococcales</taxon>
        <taxon>Microbacteriaceae</taxon>
        <taxon>Cryobacterium</taxon>
    </lineage>
</organism>
<accession>A0A5E9FZ47</accession>
<proteinExistence type="predicted"/>
<sequence length="89" mass="9731">MWAAPGQDKATLATCIDALGPERSAQITHVSADGAAWIASVVADKAPNAIRCADPFHVVKWATETRDDVRRTDQRQRIDFALVLQSDLE</sequence>
<dbReference type="InterPro" id="IPR002560">
    <property type="entry name" value="Transposase_DDE"/>
</dbReference>
<feature type="domain" description="Transposase IS204/IS1001/IS1096/IS1165 DDE" evidence="1">
    <location>
        <begin position="1"/>
        <end position="76"/>
    </location>
</feature>
<evidence type="ECO:0000259" key="1">
    <source>
        <dbReference type="Pfam" id="PF01610"/>
    </source>
</evidence>
<protein>
    <submittedName>
        <fullName evidence="2">Transposase</fullName>
    </submittedName>
</protein>
<reference evidence="2 3" key="1">
    <citation type="submission" date="2016-10" db="EMBL/GenBank/DDBJ databases">
        <authorList>
            <person name="Varghese N."/>
            <person name="Submissions S."/>
        </authorList>
    </citation>
    <scope>NUCLEOTIDE SEQUENCE [LARGE SCALE GENOMIC DNA]</scope>
    <source>
        <strain evidence="2 3">CGMCC 1.11215</strain>
    </source>
</reference>